<accession>A0AAE1LV09</accession>
<gene>
    <name evidence="2" type="ORF">KUF71_002706</name>
</gene>
<dbReference type="Pfam" id="PF26138">
    <property type="entry name" value="DUF8040"/>
    <property type="match status" value="1"/>
</dbReference>
<reference evidence="2" key="2">
    <citation type="journal article" date="2023" name="BMC Genomics">
        <title>Pest status, molecular evolution, and epigenetic factors derived from the genome assembly of Frankliniella fusca, a thysanopteran phytovirus vector.</title>
        <authorList>
            <person name="Catto M.A."/>
            <person name="Labadie P.E."/>
            <person name="Jacobson A.L."/>
            <person name="Kennedy G.G."/>
            <person name="Srinivasan R."/>
            <person name="Hunt B.G."/>
        </authorList>
    </citation>
    <scope>NUCLEOTIDE SEQUENCE</scope>
    <source>
        <strain evidence="2">PL_HMW_Pooled</strain>
    </source>
</reference>
<dbReference type="PANTHER" id="PTHR22930">
    <property type="match status" value="1"/>
</dbReference>
<evidence type="ECO:0000259" key="1">
    <source>
        <dbReference type="Pfam" id="PF26138"/>
    </source>
</evidence>
<keyword evidence="3" id="KW-1185">Reference proteome</keyword>
<evidence type="ECO:0000313" key="3">
    <source>
        <dbReference type="Proteomes" id="UP001219518"/>
    </source>
</evidence>
<sequence>MAEDRVCQEDLSRSAFIRNLEDPHFKMHFRMDKATFEILVRVVANERLRTGKLQRNRSDVGEATLMGLWMIFNKDTFRSVGLNFEHDKKTIHHHYCVLLDVLCGVGKYYIKWPNARQRQATELFYRRNFGFPGVAGVIDGTLVRTTAPAEQTQRYVDKNHDYSINVMIVDDLLGPNQHLIGDGGYTCTKKMLVRYMNNGHMAASHRLFNFKLSQCRATIERTSVLKGGNIPGKIGNLGERCRKRSRLHIGNVPIFKTQERTNSLFKSRMARTEKLFCKSIIQTNKHIATFAVLHNFILLNGEEQDGISLEAEMMPEVNVHERILAEQEEGYAKRHRIRIQLTEEYEGQ</sequence>
<feature type="domain" description="DUF8040" evidence="1">
    <location>
        <begin position="23"/>
        <end position="103"/>
    </location>
</feature>
<dbReference type="Proteomes" id="UP001219518">
    <property type="component" value="Unassembled WGS sequence"/>
</dbReference>
<evidence type="ECO:0000313" key="2">
    <source>
        <dbReference type="EMBL" id="KAK3932735.1"/>
    </source>
</evidence>
<dbReference type="PANTHER" id="PTHR22930:SF85">
    <property type="entry name" value="GH03217P-RELATED"/>
    <property type="match status" value="1"/>
</dbReference>
<dbReference type="InterPro" id="IPR045249">
    <property type="entry name" value="HARBI1-like"/>
</dbReference>
<comment type="caution">
    <text evidence="2">The sequence shown here is derived from an EMBL/GenBank/DDBJ whole genome shotgun (WGS) entry which is preliminary data.</text>
</comment>
<reference evidence="2" key="1">
    <citation type="submission" date="2021-07" db="EMBL/GenBank/DDBJ databases">
        <authorList>
            <person name="Catto M.A."/>
            <person name="Jacobson A."/>
            <person name="Kennedy G."/>
            <person name="Labadie P."/>
            <person name="Hunt B.G."/>
            <person name="Srinivasan R."/>
        </authorList>
    </citation>
    <scope>NUCLEOTIDE SEQUENCE</scope>
    <source>
        <strain evidence="2">PL_HMW_Pooled</strain>
        <tissue evidence="2">Head</tissue>
    </source>
</reference>
<dbReference type="AlphaFoldDB" id="A0AAE1LV09"/>
<dbReference type="InterPro" id="IPR058353">
    <property type="entry name" value="DUF8040"/>
</dbReference>
<name>A0AAE1LV09_9NEOP</name>
<proteinExistence type="predicted"/>
<dbReference type="EMBL" id="JAHWGI010001439">
    <property type="protein sequence ID" value="KAK3932735.1"/>
    <property type="molecule type" value="Genomic_DNA"/>
</dbReference>
<protein>
    <submittedName>
        <fullName evidence="2">Protein ANTAGONIST OF LIKE HETEROCHROMATIN PROTEIN 1</fullName>
    </submittedName>
</protein>
<organism evidence="2 3">
    <name type="scientific">Frankliniella fusca</name>
    <dbReference type="NCBI Taxonomy" id="407009"/>
    <lineage>
        <taxon>Eukaryota</taxon>
        <taxon>Metazoa</taxon>
        <taxon>Ecdysozoa</taxon>
        <taxon>Arthropoda</taxon>
        <taxon>Hexapoda</taxon>
        <taxon>Insecta</taxon>
        <taxon>Pterygota</taxon>
        <taxon>Neoptera</taxon>
        <taxon>Paraneoptera</taxon>
        <taxon>Thysanoptera</taxon>
        <taxon>Terebrantia</taxon>
        <taxon>Thripoidea</taxon>
        <taxon>Thripidae</taxon>
        <taxon>Frankliniella</taxon>
    </lineage>
</organism>